<evidence type="ECO:0000256" key="1">
    <source>
        <dbReference type="ARBA" id="ARBA00001966"/>
    </source>
</evidence>
<dbReference type="PANTHER" id="PTHR43273:SF3">
    <property type="entry name" value="ANAEROBIC SULFATASE-MATURATING ENZYME HOMOLOG ASLB-RELATED"/>
    <property type="match status" value="1"/>
</dbReference>
<gene>
    <name evidence="9" type="ORF">JW984_12850</name>
</gene>
<evidence type="ECO:0000256" key="6">
    <source>
        <dbReference type="ARBA" id="ARBA00023014"/>
    </source>
</evidence>
<proteinExistence type="inferred from homology"/>
<evidence type="ECO:0000259" key="8">
    <source>
        <dbReference type="PROSITE" id="PS51918"/>
    </source>
</evidence>
<dbReference type="CDD" id="cd01335">
    <property type="entry name" value="Radical_SAM"/>
    <property type="match status" value="1"/>
</dbReference>
<dbReference type="Pfam" id="PF02810">
    <property type="entry name" value="SEC-C"/>
    <property type="match status" value="1"/>
</dbReference>
<keyword evidence="4" id="KW-0479">Metal-binding</keyword>
<keyword evidence="3" id="KW-0949">S-adenosyl-L-methionine</keyword>
<dbReference type="GO" id="GO:0016491">
    <property type="term" value="F:oxidoreductase activity"/>
    <property type="evidence" value="ECO:0007669"/>
    <property type="project" value="InterPro"/>
</dbReference>
<keyword evidence="5" id="KW-0408">Iron</keyword>
<reference evidence="9" key="1">
    <citation type="journal article" date="2021" name="Environ. Microbiol.">
        <title>Genomic characterization of three novel Desulfobacterota classes expand the metabolic and phylogenetic diversity of the phylum.</title>
        <authorList>
            <person name="Murphy C.L."/>
            <person name="Biggerstaff J."/>
            <person name="Eichhorn A."/>
            <person name="Ewing E."/>
            <person name="Shahan R."/>
            <person name="Soriano D."/>
            <person name="Stewart S."/>
            <person name="VanMol K."/>
            <person name="Walker R."/>
            <person name="Walters P."/>
            <person name="Elshahed M.S."/>
            <person name="Youssef N.H."/>
        </authorList>
    </citation>
    <scope>NUCLEOTIDE SEQUENCE</scope>
    <source>
        <strain evidence="9">Zod_Metabat.24</strain>
    </source>
</reference>
<evidence type="ECO:0000256" key="7">
    <source>
        <dbReference type="ARBA" id="ARBA00023601"/>
    </source>
</evidence>
<dbReference type="InterPro" id="IPR004027">
    <property type="entry name" value="SEC_C_motif"/>
</dbReference>
<dbReference type="SFLD" id="SFLDG01067">
    <property type="entry name" value="SPASM/twitch_domain_containing"/>
    <property type="match status" value="1"/>
</dbReference>
<dbReference type="NCBIfam" id="TIGR03942">
    <property type="entry name" value="sulfatase_rSAM"/>
    <property type="match status" value="1"/>
</dbReference>
<keyword evidence="2" id="KW-0004">4Fe-4S</keyword>
<dbReference type="Pfam" id="PF13186">
    <property type="entry name" value="SPASM"/>
    <property type="match status" value="1"/>
</dbReference>
<dbReference type="SFLD" id="SFLDG01386">
    <property type="entry name" value="main_SPASM_domain-containing"/>
    <property type="match status" value="1"/>
</dbReference>
<name>A0A9D8KH81_9DELT</name>
<dbReference type="PROSITE" id="PS51918">
    <property type="entry name" value="RADICAL_SAM"/>
    <property type="match status" value="1"/>
</dbReference>
<evidence type="ECO:0000313" key="9">
    <source>
        <dbReference type="EMBL" id="MBN1574077.1"/>
    </source>
</evidence>
<reference evidence="9" key="2">
    <citation type="submission" date="2021-01" db="EMBL/GenBank/DDBJ databases">
        <authorList>
            <person name="Hahn C.R."/>
            <person name="Youssef N.H."/>
            <person name="Elshahed M."/>
        </authorList>
    </citation>
    <scope>NUCLEOTIDE SEQUENCE</scope>
    <source>
        <strain evidence="9">Zod_Metabat.24</strain>
    </source>
</reference>
<dbReference type="EMBL" id="JAFGIX010000065">
    <property type="protein sequence ID" value="MBN1574077.1"/>
    <property type="molecule type" value="Genomic_DNA"/>
</dbReference>
<comment type="similarity">
    <text evidence="7">Belongs to the radical SAM superfamily. Anaerobic sulfatase-maturating enzyme family.</text>
</comment>
<evidence type="ECO:0000256" key="3">
    <source>
        <dbReference type="ARBA" id="ARBA00022691"/>
    </source>
</evidence>
<dbReference type="SUPFAM" id="SSF102114">
    <property type="entry name" value="Radical SAM enzymes"/>
    <property type="match status" value="1"/>
</dbReference>
<dbReference type="PANTHER" id="PTHR43273">
    <property type="entry name" value="ANAEROBIC SULFATASE-MATURATING ENZYME HOMOLOG ASLB-RELATED"/>
    <property type="match status" value="1"/>
</dbReference>
<protein>
    <submittedName>
        <fullName evidence="9">Anaerobic sulfatase maturase</fullName>
    </submittedName>
</protein>
<sequence length="405" mass="46765">MPSLYLLLKPSSHLCNLSCDYCFYKRVADVYPVGKMMTVETAEAIIRKTLEMGARHNSFTWQGGEPTLMGLDFYREVCRLQDKYRSPGQVVENSLQTNGVVIDDSWADFLKQRNFLVGLSLDGPRDIHDRYRKDNAGKGTYGRVMKAANLLRERGVPFNILVLLTDINAGKPEEIYRFLLDNDFTHLQFIPCLEYDEGGRPLPYSITGEQLGEFHTRLFDLWMEEGFFKVSIRIFEDIFIYLLDGRKTSCGWLERCGSYFLVEHNGDTYPCDFFVYPEWRLGNIVEDRVEELLASPLRFRFGEMKAELNVKCKTCPHLAFCRGDCTKFRWDGLSVTSGYDNISTFCAARKMLLNHIEPHIEEVRRRVALVRSGEIDPSGLTFQNVKRNDPCPCRSGRKYKKCCGR</sequence>
<dbReference type="InterPro" id="IPR023885">
    <property type="entry name" value="4Fe4S-binding_SPASM_dom"/>
</dbReference>
<dbReference type="InterPro" id="IPR058240">
    <property type="entry name" value="rSAM_sf"/>
</dbReference>
<dbReference type="SFLD" id="SFLDG01072">
    <property type="entry name" value="dehydrogenase_like"/>
    <property type="match status" value="1"/>
</dbReference>
<dbReference type="GO" id="GO:0051539">
    <property type="term" value="F:4 iron, 4 sulfur cluster binding"/>
    <property type="evidence" value="ECO:0007669"/>
    <property type="project" value="UniProtKB-KW"/>
</dbReference>
<dbReference type="Proteomes" id="UP000809273">
    <property type="component" value="Unassembled WGS sequence"/>
</dbReference>
<comment type="cofactor">
    <cofactor evidence="1">
        <name>[4Fe-4S] cluster</name>
        <dbReference type="ChEBI" id="CHEBI:49883"/>
    </cofactor>
</comment>
<dbReference type="NCBIfam" id="TIGR04085">
    <property type="entry name" value="rSAM_more_4Fe4S"/>
    <property type="match status" value="1"/>
</dbReference>
<dbReference type="Gene3D" id="3.20.20.70">
    <property type="entry name" value="Aldolase class I"/>
    <property type="match status" value="1"/>
</dbReference>
<keyword evidence="6" id="KW-0411">Iron-sulfur</keyword>
<evidence type="ECO:0000256" key="4">
    <source>
        <dbReference type="ARBA" id="ARBA00022723"/>
    </source>
</evidence>
<accession>A0A9D8KH81</accession>
<dbReference type="CDD" id="cd21120">
    <property type="entry name" value="SPASM_anSME"/>
    <property type="match status" value="1"/>
</dbReference>
<dbReference type="AlphaFoldDB" id="A0A9D8KH81"/>
<comment type="caution">
    <text evidence="9">The sequence shown here is derived from an EMBL/GenBank/DDBJ whole genome shotgun (WGS) entry which is preliminary data.</text>
</comment>
<dbReference type="SUPFAM" id="SSF103642">
    <property type="entry name" value="Sec-C motif"/>
    <property type="match status" value="1"/>
</dbReference>
<dbReference type="GO" id="GO:0046872">
    <property type="term" value="F:metal ion binding"/>
    <property type="evidence" value="ECO:0007669"/>
    <property type="project" value="UniProtKB-KW"/>
</dbReference>
<dbReference type="Pfam" id="PF04055">
    <property type="entry name" value="Radical_SAM"/>
    <property type="match status" value="1"/>
</dbReference>
<dbReference type="InterPro" id="IPR013785">
    <property type="entry name" value="Aldolase_TIM"/>
</dbReference>
<dbReference type="InterPro" id="IPR047207">
    <property type="entry name" value="SPASM_anSME"/>
</dbReference>
<feature type="domain" description="Radical SAM core" evidence="8">
    <location>
        <begin position="1"/>
        <end position="224"/>
    </location>
</feature>
<dbReference type="SFLD" id="SFLDG01384">
    <property type="entry name" value="thioether_bond_formation_requi"/>
    <property type="match status" value="1"/>
</dbReference>
<dbReference type="InterPro" id="IPR023867">
    <property type="entry name" value="Sulphatase_maturase_rSAM"/>
</dbReference>
<dbReference type="SFLD" id="SFLDS00029">
    <property type="entry name" value="Radical_SAM"/>
    <property type="match status" value="1"/>
</dbReference>
<organism evidence="9 10">
    <name type="scientific">Candidatus Zymogenus saltonus</name>
    <dbReference type="NCBI Taxonomy" id="2844893"/>
    <lineage>
        <taxon>Bacteria</taxon>
        <taxon>Deltaproteobacteria</taxon>
        <taxon>Candidatus Zymogenia</taxon>
        <taxon>Candidatus Zymogeniales</taxon>
        <taxon>Candidatus Zymogenaceae</taxon>
        <taxon>Candidatus Zymogenus</taxon>
    </lineage>
</organism>
<evidence type="ECO:0000256" key="2">
    <source>
        <dbReference type="ARBA" id="ARBA00022485"/>
    </source>
</evidence>
<dbReference type="InterPro" id="IPR007197">
    <property type="entry name" value="rSAM"/>
</dbReference>
<evidence type="ECO:0000256" key="5">
    <source>
        <dbReference type="ARBA" id="ARBA00023004"/>
    </source>
</evidence>
<evidence type="ECO:0000313" key="10">
    <source>
        <dbReference type="Proteomes" id="UP000809273"/>
    </source>
</evidence>